<dbReference type="RefSeq" id="WP_093841510.1">
    <property type="nucleotide sequence ID" value="NZ_FOLM01000024.1"/>
</dbReference>
<dbReference type="Proteomes" id="UP000199207">
    <property type="component" value="Unassembled WGS sequence"/>
</dbReference>
<dbReference type="EMBL" id="FOLM01000024">
    <property type="protein sequence ID" value="SFD70215.1"/>
    <property type="molecule type" value="Genomic_DNA"/>
</dbReference>
<dbReference type="SMART" id="SM00487">
    <property type="entry name" value="DEXDc"/>
    <property type="match status" value="1"/>
</dbReference>
<organism evidence="12 13">
    <name type="scientific">Streptomyces aidingensis</name>
    <dbReference type="NCBI Taxonomy" id="910347"/>
    <lineage>
        <taxon>Bacteria</taxon>
        <taxon>Bacillati</taxon>
        <taxon>Actinomycetota</taxon>
        <taxon>Actinomycetes</taxon>
        <taxon>Kitasatosporales</taxon>
        <taxon>Streptomycetaceae</taxon>
        <taxon>Streptomyces</taxon>
    </lineage>
</organism>
<dbReference type="SUPFAM" id="SSF52540">
    <property type="entry name" value="P-loop containing nucleoside triphosphate hydrolases"/>
    <property type="match status" value="1"/>
</dbReference>
<dbReference type="InterPro" id="IPR050079">
    <property type="entry name" value="DEAD_box_RNA_helicase"/>
</dbReference>
<dbReference type="PANTHER" id="PTHR47959:SF16">
    <property type="entry name" value="CRISPR-ASSOCIATED NUCLEASE_HELICASE CAS3-RELATED"/>
    <property type="match status" value="1"/>
</dbReference>
<dbReference type="SUPFAM" id="SSF109604">
    <property type="entry name" value="HD-domain/PDEase-like"/>
    <property type="match status" value="1"/>
</dbReference>
<dbReference type="InterPro" id="IPR027417">
    <property type="entry name" value="P-loop_NTPase"/>
</dbReference>
<keyword evidence="4" id="KW-0479">Metal-binding</keyword>
<dbReference type="OrthoDB" id="9810236at2"/>
<evidence type="ECO:0000256" key="10">
    <source>
        <dbReference type="SAM" id="MobiDB-lite"/>
    </source>
</evidence>
<dbReference type="InterPro" id="IPR006474">
    <property type="entry name" value="Helicase_Cas3_CRISPR-ass_core"/>
</dbReference>
<evidence type="ECO:0000256" key="1">
    <source>
        <dbReference type="ARBA" id="ARBA00006847"/>
    </source>
</evidence>
<dbReference type="NCBIfam" id="TIGR01587">
    <property type="entry name" value="cas3_core"/>
    <property type="match status" value="1"/>
</dbReference>
<feature type="domain" description="HD Cas3-type" evidence="11">
    <location>
        <begin position="29"/>
        <end position="249"/>
    </location>
</feature>
<evidence type="ECO:0000259" key="11">
    <source>
        <dbReference type="PROSITE" id="PS51643"/>
    </source>
</evidence>
<evidence type="ECO:0000313" key="13">
    <source>
        <dbReference type="Proteomes" id="UP000199207"/>
    </source>
</evidence>
<dbReference type="GO" id="GO:0051607">
    <property type="term" value="P:defense response to virus"/>
    <property type="evidence" value="ECO:0007669"/>
    <property type="project" value="UniProtKB-KW"/>
</dbReference>
<keyword evidence="12" id="KW-0255">Endonuclease</keyword>
<gene>
    <name evidence="12" type="ORF">SAMN05421773_12457</name>
</gene>
<reference evidence="12 13" key="1">
    <citation type="submission" date="2016-10" db="EMBL/GenBank/DDBJ databases">
        <authorList>
            <person name="de Groot N.N."/>
        </authorList>
    </citation>
    <scope>NUCLEOTIDE SEQUENCE [LARGE SCALE GENOMIC DNA]</scope>
    <source>
        <strain evidence="12 13">CGMCC 4.5739</strain>
    </source>
</reference>
<evidence type="ECO:0000256" key="3">
    <source>
        <dbReference type="ARBA" id="ARBA00022722"/>
    </source>
</evidence>
<keyword evidence="3" id="KW-0540">Nuclease</keyword>
<dbReference type="InterPro" id="IPR038257">
    <property type="entry name" value="CRISPR-assoc_Cas3_HD_sf"/>
</dbReference>
<comment type="similarity">
    <text evidence="1">In the N-terminal section; belongs to the CRISPR-associated nuclease Cas3-HD family.</text>
</comment>
<comment type="similarity">
    <text evidence="2">In the central section; belongs to the CRISPR-associated helicase Cas3 family.</text>
</comment>
<dbReference type="GO" id="GO:0004519">
    <property type="term" value="F:endonuclease activity"/>
    <property type="evidence" value="ECO:0007669"/>
    <property type="project" value="UniProtKB-KW"/>
</dbReference>
<evidence type="ECO:0000256" key="9">
    <source>
        <dbReference type="ARBA" id="ARBA00023118"/>
    </source>
</evidence>
<evidence type="ECO:0000256" key="4">
    <source>
        <dbReference type="ARBA" id="ARBA00022723"/>
    </source>
</evidence>
<keyword evidence="5" id="KW-0547">Nucleotide-binding</keyword>
<evidence type="ECO:0000313" key="12">
    <source>
        <dbReference type="EMBL" id="SFD70215.1"/>
    </source>
</evidence>
<dbReference type="GO" id="GO:0005524">
    <property type="term" value="F:ATP binding"/>
    <property type="evidence" value="ECO:0007669"/>
    <property type="project" value="UniProtKB-KW"/>
</dbReference>
<dbReference type="InterPro" id="IPR014001">
    <property type="entry name" value="Helicase_ATP-bd"/>
</dbReference>
<evidence type="ECO:0000256" key="5">
    <source>
        <dbReference type="ARBA" id="ARBA00022741"/>
    </source>
</evidence>
<dbReference type="InterPro" id="IPR054712">
    <property type="entry name" value="Cas3-like_dom"/>
</dbReference>
<dbReference type="STRING" id="910347.SAMN05421773_12457"/>
<evidence type="ECO:0000256" key="2">
    <source>
        <dbReference type="ARBA" id="ARBA00009046"/>
    </source>
</evidence>
<keyword evidence="13" id="KW-1185">Reference proteome</keyword>
<dbReference type="NCBIfam" id="TIGR01596">
    <property type="entry name" value="cas3_HD"/>
    <property type="match status" value="1"/>
</dbReference>
<feature type="compositionally biased region" description="Basic and acidic residues" evidence="10">
    <location>
        <begin position="18"/>
        <end position="37"/>
    </location>
</feature>
<dbReference type="AlphaFoldDB" id="A0A1I1UHZ9"/>
<dbReference type="GO" id="GO:0016787">
    <property type="term" value="F:hydrolase activity"/>
    <property type="evidence" value="ECO:0007669"/>
    <property type="project" value="UniProtKB-KW"/>
</dbReference>
<dbReference type="InterPro" id="IPR006483">
    <property type="entry name" value="CRISPR-assoc_Cas3_HD"/>
</dbReference>
<dbReference type="PANTHER" id="PTHR47959">
    <property type="entry name" value="ATP-DEPENDENT RNA HELICASE RHLE-RELATED"/>
    <property type="match status" value="1"/>
</dbReference>
<dbReference type="GO" id="GO:0046872">
    <property type="term" value="F:metal ion binding"/>
    <property type="evidence" value="ECO:0007669"/>
    <property type="project" value="UniProtKB-KW"/>
</dbReference>
<accession>A0A1I1UHZ9</accession>
<dbReference type="Pfam" id="PF22590">
    <property type="entry name" value="Cas3-like_C_2"/>
    <property type="match status" value="1"/>
</dbReference>
<feature type="region of interest" description="Disordered" evidence="10">
    <location>
        <begin position="1"/>
        <end position="37"/>
    </location>
</feature>
<keyword evidence="7 12" id="KW-0347">Helicase</keyword>
<keyword evidence="9" id="KW-0051">Antiviral defense</keyword>
<dbReference type="PROSITE" id="PS51643">
    <property type="entry name" value="HD_CAS3"/>
    <property type="match status" value="1"/>
</dbReference>
<dbReference type="Gene3D" id="1.10.3210.30">
    <property type="match status" value="1"/>
</dbReference>
<sequence>MTDDSTRPGPPPAGPGRHLLDAVRAKSRPRHDPERLTTHSRTVRETAGQVEARVTDAGILAASPAFWSRVRIAALLHDAGKVAEGFQMQIRPGGRPWGERHEVLSLAYVDLLSSAAGWSDEDRLMIATLVATHHRALYSSSSGGSAGGKPSLAQQYSEHTRWDEAFTLTPHPGGPVVQVPRARHRELLAWFCETLAVAPPPPATGGPTLADRARHLFEQILDEWYEPVSADQGLLAVLAQGALTLADHAGSAHVALQTHLPLPADYLQRLPYTPHLHQRWAADTQGHLVLISPTGSGKTEAGLSWAAAQLPAMPALPRVVWTLPYRASLNAARRRFERSLIPAPGEQKPDIGLLHGTVAHTLLARAVEDECPDGTTAPTAPTAALARQATARAAAMRLFTQRLRVATPHQLLSAAIAGPVYSSVLLEQANSLFVMDELHAYEPETFGRLCAAMKLWERLGSRVAVLSATLAPPMTKLIRESLAQKVTVRRAPPGTSPVRHRLVLDEAPMTSPESIERLRTSLAEGHSALVVVNTVATAQQLFRQLKETARATCPGDPDAALLLHSRFKNRDRDAIEQRLLERHPERRPGEPGRRRGGLVVATQTVEVSLQLDLDRGAVECAPAEAVAQRAGRVNRRGLHPEGPVEFRIHHSDTGRPYDPAAVAAAWSALTTLATEGKTALSEQDIDRLLELAYDTEWGRRWADTARQARDEFAETFLTFADPFHDRSEFADRLREQFDSVEVLHRDDVDEYRELTEEPEGHRLLASGLLIPLRFTQLKTYNALYDRSLGVHVIEGEYHETTGLEPPSEPETIL</sequence>
<keyword evidence="6" id="KW-0378">Hydrolase</keyword>
<dbReference type="GO" id="GO:0003724">
    <property type="term" value="F:RNA helicase activity"/>
    <property type="evidence" value="ECO:0007669"/>
    <property type="project" value="TreeGrafter"/>
</dbReference>
<evidence type="ECO:0000256" key="7">
    <source>
        <dbReference type="ARBA" id="ARBA00022806"/>
    </source>
</evidence>
<dbReference type="GO" id="GO:0005829">
    <property type="term" value="C:cytosol"/>
    <property type="evidence" value="ECO:0007669"/>
    <property type="project" value="TreeGrafter"/>
</dbReference>
<evidence type="ECO:0000256" key="6">
    <source>
        <dbReference type="ARBA" id="ARBA00022801"/>
    </source>
</evidence>
<evidence type="ECO:0000256" key="8">
    <source>
        <dbReference type="ARBA" id="ARBA00022840"/>
    </source>
</evidence>
<keyword evidence="8" id="KW-0067">ATP-binding</keyword>
<dbReference type="Gene3D" id="3.40.50.300">
    <property type="entry name" value="P-loop containing nucleotide triphosphate hydrolases"/>
    <property type="match status" value="2"/>
</dbReference>
<proteinExistence type="inferred from homology"/>
<dbReference type="CDD" id="cd09641">
    <property type="entry name" value="Cas3''_I"/>
    <property type="match status" value="1"/>
</dbReference>
<name>A0A1I1UHZ9_9ACTN</name>
<protein>
    <submittedName>
        <fullName evidence="12">CRISPR-associated endonuclease/helicase Cas3</fullName>
    </submittedName>
</protein>